<name>A0A133Y0V6_9LACT</name>
<reference evidence="2 3" key="1">
    <citation type="submission" date="2016-01" db="EMBL/GenBank/DDBJ databases">
        <authorList>
            <person name="Oliw E.H."/>
        </authorList>
    </citation>
    <scope>NUCLEOTIDE SEQUENCE [LARGE SCALE GENOMIC DNA]</scope>
    <source>
        <strain evidence="2 3">KA00635</strain>
    </source>
</reference>
<dbReference type="Proteomes" id="UP000070422">
    <property type="component" value="Unassembled WGS sequence"/>
</dbReference>
<dbReference type="EMBL" id="LSCQ01000037">
    <property type="protein sequence ID" value="KXB36821.1"/>
    <property type="molecule type" value="Genomic_DNA"/>
</dbReference>
<organism evidence="2 3">
    <name type="scientific">Aerococcus christensenii</name>
    <dbReference type="NCBI Taxonomy" id="87541"/>
    <lineage>
        <taxon>Bacteria</taxon>
        <taxon>Bacillati</taxon>
        <taxon>Bacillota</taxon>
        <taxon>Bacilli</taxon>
        <taxon>Lactobacillales</taxon>
        <taxon>Aerococcaceae</taxon>
        <taxon>Aerococcus</taxon>
    </lineage>
</organism>
<dbReference type="RefSeq" id="WP_231723634.1">
    <property type="nucleotide sequence ID" value="NZ_KQ959303.1"/>
</dbReference>
<feature type="region of interest" description="Disordered" evidence="1">
    <location>
        <begin position="1"/>
        <end position="29"/>
    </location>
</feature>
<feature type="non-terminal residue" evidence="2">
    <location>
        <position position="62"/>
    </location>
</feature>
<evidence type="ECO:0000313" key="2">
    <source>
        <dbReference type="EMBL" id="KXB36821.1"/>
    </source>
</evidence>
<gene>
    <name evidence="2" type="ORF">HMPREF3187_00709</name>
</gene>
<sequence length="62" mass="6888">MQADQPKESLNTSKQTQNINTKESEATSSTQPLLQKHFLLKFLKKRSVQIGGAILLTAVVTF</sequence>
<evidence type="ECO:0000256" key="1">
    <source>
        <dbReference type="SAM" id="MobiDB-lite"/>
    </source>
</evidence>
<feature type="compositionally biased region" description="Polar residues" evidence="1">
    <location>
        <begin position="8"/>
        <end position="29"/>
    </location>
</feature>
<evidence type="ECO:0000313" key="3">
    <source>
        <dbReference type="Proteomes" id="UP000070422"/>
    </source>
</evidence>
<comment type="caution">
    <text evidence="2">The sequence shown here is derived from an EMBL/GenBank/DDBJ whole genome shotgun (WGS) entry which is preliminary data.</text>
</comment>
<protein>
    <submittedName>
        <fullName evidence="2">Uncharacterized protein</fullName>
    </submittedName>
</protein>
<accession>A0A133Y0V6</accession>
<proteinExistence type="predicted"/>
<dbReference type="AlphaFoldDB" id="A0A133Y0V6"/>